<keyword evidence="5 6" id="KW-0067">ATP-binding</keyword>
<organism evidence="10 11">
    <name type="scientific">Sphaeroforma arctica JP610</name>
    <dbReference type="NCBI Taxonomy" id="667725"/>
    <lineage>
        <taxon>Eukaryota</taxon>
        <taxon>Ichthyosporea</taxon>
        <taxon>Ichthyophonida</taxon>
        <taxon>Sphaeroforma</taxon>
    </lineage>
</organism>
<dbReference type="AlphaFoldDB" id="A0A0L0FVJ7"/>
<feature type="region of interest" description="Disordered" evidence="8">
    <location>
        <begin position="350"/>
        <end position="400"/>
    </location>
</feature>
<dbReference type="Proteomes" id="UP000054560">
    <property type="component" value="Unassembled WGS sequence"/>
</dbReference>
<name>A0A0L0FVJ7_9EUKA</name>
<keyword evidence="1 7" id="KW-0723">Serine/threonine-protein kinase</keyword>
<evidence type="ECO:0000256" key="4">
    <source>
        <dbReference type="ARBA" id="ARBA00022777"/>
    </source>
</evidence>
<dbReference type="FunFam" id="1.10.510.10:FF:000008">
    <property type="entry name" value="Non-specific serine/threonine protein kinase"/>
    <property type="match status" value="1"/>
</dbReference>
<feature type="domain" description="Protein kinase" evidence="9">
    <location>
        <begin position="16"/>
        <end position="279"/>
    </location>
</feature>
<dbReference type="RefSeq" id="XP_014154769.1">
    <property type="nucleotide sequence ID" value="XM_014299294.1"/>
</dbReference>
<dbReference type="InterPro" id="IPR017441">
    <property type="entry name" value="Protein_kinase_ATP_BS"/>
</dbReference>
<dbReference type="PANTHER" id="PTHR24353">
    <property type="entry name" value="CYCLIC NUCLEOTIDE-DEPENDENT PROTEIN KINASE"/>
    <property type="match status" value="1"/>
</dbReference>
<dbReference type="GO" id="GO:0005952">
    <property type="term" value="C:cAMP-dependent protein kinase complex"/>
    <property type="evidence" value="ECO:0007669"/>
    <property type="project" value="TreeGrafter"/>
</dbReference>
<evidence type="ECO:0000259" key="9">
    <source>
        <dbReference type="PROSITE" id="PS50011"/>
    </source>
</evidence>
<keyword evidence="4 10" id="KW-0418">Kinase</keyword>
<evidence type="ECO:0000256" key="2">
    <source>
        <dbReference type="ARBA" id="ARBA00022679"/>
    </source>
</evidence>
<reference evidence="10 11" key="1">
    <citation type="submission" date="2011-02" db="EMBL/GenBank/DDBJ databases">
        <title>The Genome Sequence of Sphaeroforma arctica JP610.</title>
        <authorList>
            <consortium name="The Broad Institute Genome Sequencing Platform"/>
            <person name="Russ C."/>
            <person name="Cuomo C."/>
            <person name="Young S.K."/>
            <person name="Zeng Q."/>
            <person name="Gargeya S."/>
            <person name="Alvarado L."/>
            <person name="Berlin A."/>
            <person name="Chapman S.B."/>
            <person name="Chen Z."/>
            <person name="Freedman E."/>
            <person name="Gellesch M."/>
            <person name="Goldberg J."/>
            <person name="Griggs A."/>
            <person name="Gujja S."/>
            <person name="Heilman E."/>
            <person name="Heiman D."/>
            <person name="Howarth C."/>
            <person name="Mehta T."/>
            <person name="Neiman D."/>
            <person name="Pearson M."/>
            <person name="Roberts A."/>
            <person name="Saif S."/>
            <person name="Shea T."/>
            <person name="Shenoy N."/>
            <person name="Sisk P."/>
            <person name="Stolte C."/>
            <person name="Sykes S."/>
            <person name="White J."/>
            <person name="Yandava C."/>
            <person name="Burger G."/>
            <person name="Gray M.W."/>
            <person name="Holland P.W.H."/>
            <person name="King N."/>
            <person name="Lang F.B.F."/>
            <person name="Roger A.J."/>
            <person name="Ruiz-Trillo I."/>
            <person name="Haas B."/>
            <person name="Nusbaum C."/>
            <person name="Birren B."/>
        </authorList>
    </citation>
    <scope>NUCLEOTIDE SEQUENCE [LARGE SCALE GENOMIC DNA]</scope>
    <source>
        <strain evidence="10 11">JP610</strain>
    </source>
</reference>
<dbReference type="Gene3D" id="1.10.510.10">
    <property type="entry name" value="Transferase(Phosphotransferase) domain 1"/>
    <property type="match status" value="1"/>
</dbReference>
<dbReference type="PROSITE" id="PS50011">
    <property type="entry name" value="PROTEIN_KINASE_DOM"/>
    <property type="match status" value="1"/>
</dbReference>
<protein>
    <submittedName>
        <fullName evidence="10">AGC/PKA protein kinase</fullName>
    </submittedName>
</protein>
<evidence type="ECO:0000256" key="6">
    <source>
        <dbReference type="PROSITE-ProRule" id="PRU10141"/>
    </source>
</evidence>
<dbReference type="Pfam" id="PF00069">
    <property type="entry name" value="Pkinase"/>
    <property type="match status" value="1"/>
</dbReference>
<dbReference type="Gene3D" id="3.30.200.20">
    <property type="entry name" value="Phosphorylase Kinase, domain 1"/>
    <property type="match status" value="1"/>
</dbReference>
<evidence type="ECO:0000256" key="8">
    <source>
        <dbReference type="SAM" id="MobiDB-lite"/>
    </source>
</evidence>
<dbReference type="InterPro" id="IPR011009">
    <property type="entry name" value="Kinase-like_dom_sf"/>
</dbReference>
<keyword evidence="11" id="KW-1185">Reference proteome</keyword>
<dbReference type="EMBL" id="KQ242096">
    <property type="protein sequence ID" value="KNC80867.1"/>
    <property type="molecule type" value="Genomic_DNA"/>
</dbReference>
<dbReference type="STRING" id="667725.A0A0L0FVJ7"/>
<dbReference type="PROSITE" id="PS00107">
    <property type="entry name" value="PROTEIN_KINASE_ATP"/>
    <property type="match status" value="1"/>
</dbReference>
<dbReference type="OrthoDB" id="63267at2759"/>
<feature type="binding site" evidence="6">
    <location>
        <position position="45"/>
    </location>
    <ligand>
        <name>ATP</name>
        <dbReference type="ChEBI" id="CHEBI:30616"/>
    </ligand>
</feature>
<dbReference type="PROSITE" id="PS00108">
    <property type="entry name" value="PROTEIN_KINASE_ST"/>
    <property type="match status" value="1"/>
</dbReference>
<accession>A0A0L0FVJ7</accession>
<evidence type="ECO:0000256" key="5">
    <source>
        <dbReference type="ARBA" id="ARBA00022840"/>
    </source>
</evidence>
<sequence length="400" mass="45133">ELAGEQDDFHYKLLQFKVIKQIGSGAFGKVQLCRHIQTEEKVVLKIINKSWVLQQQQLDHVKEENTTMMELSAHECPFTVKTLGSFQDEHKLYFVMEFISGGELFAHLRGSKNGRFSEKKARFYAAELMLALKYMHEHEHIVYRDIKPENMLLDTEGHLKLIDFGFAKHLGESEKTYTFCGTPDYLAPEVIRGEGYNKEADFWSLGVFIYELQCGYAPFVTSDANGGVRYKDILNGQFSFPKWMTSTGKDLVSNLLAVDRKHRLGSKRGMIDVMEHPWFKDIDWNALERKAVKAPKPGKYKKGMVNLQPDLGRPSVYPATSDIDQSLFSEFDAVVKNTEMGLVATKLPASPSGVSLSQTVAAHGEAAKQDKSDATNMYSSDDDEDHEAHSSEAGAPKFKL</sequence>
<dbReference type="GeneID" id="25907287"/>
<feature type="non-terminal residue" evidence="10">
    <location>
        <position position="1"/>
    </location>
</feature>
<evidence type="ECO:0000256" key="3">
    <source>
        <dbReference type="ARBA" id="ARBA00022741"/>
    </source>
</evidence>
<dbReference type="SUPFAM" id="SSF56112">
    <property type="entry name" value="Protein kinase-like (PK-like)"/>
    <property type="match status" value="1"/>
</dbReference>
<evidence type="ECO:0000256" key="7">
    <source>
        <dbReference type="RuleBase" id="RU000304"/>
    </source>
</evidence>
<proteinExistence type="inferred from homology"/>
<dbReference type="PANTHER" id="PTHR24353:SF37">
    <property type="entry name" value="CAMP-DEPENDENT PROTEIN KINASE CATALYTIC SUBUNIT PRKX"/>
    <property type="match status" value="1"/>
</dbReference>
<dbReference type="GO" id="GO:0004691">
    <property type="term" value="F:cAMP-dependent protein kinase activity"/>
    <property type="evidence" value="ECO:0007669"/>
    <property type="project" value="TreeGrafter"/>
</dbReference>
<dbReference type="InterPro" id="IPR000719">
    <property type="entry name" value="Prot_kinase_dom"/>
</dbReference>
<dbReference type="InterPro" id="IPR008271">
    <property type="entry name" value="Ser/Thr_kinase_AS"/>
</dbReference>
<evidence type="ECO:0000313" key="11">
    <source>
        <dbReference type="Proteomes" id="UP000054560"/>
    </source>
</evidence>
<keyword evidence="3 6" id="KW-0547">Nucleotide-binding</keyword>
<evidence type="ECO:0000256" key="1">
    <source>
        <dbReference type="ARBA" id="ARBA00022527"/>
    </source>
</evidence>
<comment type="similarity">
    <text evidence="7">Belongs to the protein kinase superfamily.</text>
</comment>
<gene>
    <name evidence="10" type="ORF">SARC_06783</name>
</gene>
<dbReference type="GO" id="GO:0005524">
    <property type="term" value="F:ATP binding"/>
    <property type="evidence" value="ECO:0007669"/>
    <property type="project" value="UniProtKB-UniRule"/>
</dbReference>
<evidence type="ECO:0000313" key="10">
    <source>
        <dbReference type="EMBL" id="KNC80867.1"/>
    </source>
</evidence>
<dbReference type="SMART" id="SM00220">
    <property type="entry name" value="S_TKc"/>
    <property type="match status" value="1"/>
</dbReference>
<keyword evidence="2" id="KW-0808">Transferase</keyword>
<dbReference type="eggNOG" id="KOG0616">
    <property type="taxonomic scope" value="Eukaryota"/>
</dbReference>